<proteinExistence type="predicted"/>
<name>A0ABV6A9J3_9PSEU</name>
<protein>
    <submittedName>
        <fullName evidence="1">Uncharacterized protein</fullName>
    </submittedName>
</protein>
<dbReference type="EMBL" id="JBHLZU010000033">
    <property type="protein sequence ID" value="MFB9909330.1"/>
    <property type="molecule type" value="Genomic_DNA"/>
</dbReference>
<reference evidence="1 2" key="1">
    <citation type="submission" date="2024-09" db="EMBL/GenBank/DDBJ databases">
        <authorList>
            <person name="Sun Q."/>
            <person name="Mori K."/>
        </authorList>
    </citation>
    <scope>NUCLEOTIDE SEQUENCE [LARGE SCALE GENOMIC DNA]</scope>
    <source>
        <strain evidence="1 2">TBRC 7907</strain>
    </source>
</reference>
<keyword evidence="2" id="KW-1185">Reference proteome</keyword>
<organism evidence="1 2">
    <name type="scientific">Allokutzneria oryzae</name>
    <dbReference type="NCBI Taxonomy" id="1378989"/>
    <lineage>
        <taxon>Bacteria</taxon>
        <taxon>Bacillati</taxon>
        <taxon>Actinomycetota</taxon>
        <taxon>Actinomycetes</taxon>
        <taxon>Pseudonocardiales</taxon>
        <taxon>Pseudonocardiaceae</taxon>
        <taxon>Allokutzneria</taxon>
    </lineage>
</organism>
<evidence type="ECO:0000313" key="1">
    <source>
        <dbReference type="EMBL" id="MFB9909330.1"/>
    </source>
</evidence>
<comment type="caution">
    <text evidence="1">The sequence shown here is derived from an EMBL/GenBank/DDBJ whole genome shotgun (WGS) entry which is preliminary data.</text>
</comment>
<dbReference type="Proteomes" id="UP001589693">
    <property type="component" value="Unassembled WGS sequence"/>
</dbReference>
<dbReference type="RefSeq" id="WP_377862160.1">
    <property type="nucleotide sequence ID" value="NZ_JBHLZU010000033.1"/>
</dbReference>
<gene>
    <name evidence="1" type="ORF">ACFFQA_35805</name>
</gene>
<accession>A0ABV6A9J3</accession>
<sequence length="88" mass="9501">MNLPDQSSALMSEAGRQSLLDLADRADRIADELALAVREWDIPADAGELVVDDGWRLALAAQRARVAAAEAVTIEQHIAVMEAQFDKG</sequence>
<evidence type="ECO:0000313" key="2">
    <source>
        <dbReference type="Proteomes" id="UP001589693"/>
    </source>
</evidence>